<dbReference type="InterPro" id="IPR035901">
    <property type="entry name" value="GIY-YIG_endonuc_sf"/>
</dbReference>
<dbReference type="InterPro" id="IPR040980">
    <property type="entry name" value="SWI2_SNF2"/>
</dbReference>
<evidence type="ECO:0000313" key="3">
    <source>
        <dbReference type="EMBL" id="SHM45525.1"/>
    </source>
</evidence>
<dbReference type="Pfam" id="PF18766">
    <property type="entry name" value="SWI2_SNF2"/>
    <property type="match status" value="1"/>
</dbReference>
<dbReference type="InterPro" id="IPR007409">
    <property type="entry name" value="Restrct_endonuc_type1_HsdR_N"/>
</dbReference>
<feature type="domain" description="Helicase ATP-binding" evidence="2">
    <location>
        <begin position="299"/>
        <end position="504"/>
    </location>
</feature>
<dbReference type="SUPFAM" id="SSF52540">
    <property type="entry name" value="P-loop containing nucleoside triphosphate hydrolases"/>
    <property type="match status" value="1"/>
</dbReference>
<dbReference type="InterPro" id="IPR055180">
    <property type="entry name" value="HsdR_RecA-like_helicase_dom_2"/>
</dbReference>
<sequence>MSITTENTFETALVQSLVEQGGYTEGNAQDYSPALGLFKYEVIRFLQESQPKRWEKISAIHGTEAENRVIQRLYKEMDLRGSLDVLRNGFVDYGVRFQMAYFQPASGLNPDAVDLYNKNSLKVYRQIYYSTKNKNSVDIVLALNGIPLATMELKNQFTGQNTGNALKQYSITRDNRETLFTFKKRCLVHFAVDQDEVFMCTKLEGSKTYWLPFNKGSNNGKGNPQNPDGYRTSYLWENILQKDSWMEIIQRFVHLQTEEIEVDLPAPNGQAGGKVFKKEKLIFPRYHQLDAVREIGNKVLEVGVGKNYLVQHSAGSGKSNSIAWLAYRLSSLHNAQEERIFDSVIVVTDRKVLDQQLQNTIYQFEHKSGVVQKIDKDSNQLASALGYGTNVIITTLQKFPFVVDKVGELPDRKYAVIIDEAHSSQGGEASKKMKEVLASKSLEDADKEDLEEDYTGDDFVREQIVRSAAARGQQDNISFFAFTATPKYKTLQVFGDKDLPAPRPQAGQFCIYVLKCSNNSFYIGQSQDFPRRFSEHERGEVSWTSKYLPVELIHWEVFNTREDAVDREKKLKTGFGREWLKREFEKQTLAKWARQAGSEGKPKPFHLYSMRQAIEEGFILDVLQNYTTYELYFRLTKAIQEDPQLNKKKAAKAIGKYVSLHPHNLAQKTEIIIEHFRDVVSKKIGGKAKAMLVCGSRLHAKRYFEEFESYIEEKGYDNEIKILVAFSGKVIDDDVPQGVSEPEITGYSEKELPGAFEKDEYKILIVADKYQTGFDQPLLHTMYVDKKLSGVKAVQTLSRLNRTCPGKEDTFVLDFANERKTILDSFQPYYEVTSVTEETDINHLYDLKARLDQFQVYWEQEIEAFANVYFDPKTKLNNPKQQKHLYAFTDPAVDRYRAISEEEKQDEFKKGLRSWTNLYAFLSQIMPFIDAEFEKFYAYAKLLQTRLPKRELSESLHLDDEVALEYYRLQKIKEGSIELQKGEEGELSGTSEAGLKRAKDEEALLSEIINVLNDRFGTEFEEADKLFFDQIEAELMEDETLQTQARVNKIDTFKFAFNDKFIDKLIGRMDQNQDIFEKILEDKVFGDLVKELMMKKIYKKLNE</sequence>
<organism evidence="3 4">
    <name type="scientific">Cyclobacterium lianum</name>
    <dbReference type="NCBI Taxonomy" id="388280"/>
    <lineage>
        <taxon>Bacteria</taxon>
        <taxon>Pseudomonadati</taxon>
        <taxon>Bacteroidota</taxon>
        <taxon>Cytophagia</taxon>
        <taxon>Cytophagales</taxon>
        <taxon>Cyclobacteriaceae</taxon>
        <taxon>Cyclobacterium</taxon>
    </lineage>
</organism>
<protein>
    <submittedName>
        <fullName evidence="3">Type III restriction enzyme, res subunit</fullName>
    </submittedName>
</protein>
<dbReference type="PANTHER" id="PTHR42927:SF1">
    <property type="entry name" value="HELICASE SUPERFAMILY 1 AND 2 DOMAIN-CONTAINING PROTEIN"/>
    <property type="match status" value="1"/>
</dbReference>
<dbReference type="PROSITE" id="PS51192">
    <property type="entry name" value="HELICASE_ATP_BIND_1"/>
    <property type="match status" value="1"/>
</dbReference>
<dbReference type="InterPro" id="IPR027417">
    <property type="entry name" value="P-loop_NTPase"/>
</dbReference>
<dbReference type="Pfam" id="PF01541">
    <property type="entry name" value="GIY-YIG"/>
    <property type="match status" value="1"/>
</dbReference>
<dbReference type="InterPro" id="IPR014001">
    <property type="entry name" value="Helicase_ATP-bd"/>
</dbReference>
<feature type="domain" description="GIY-YIG" evidence="1">
    <location>
        <begin position="507"/>
        <end position="581"/>
    </location>
</feature>
<dbReference type="PROSITE" id="PS50164">
    <property type="entry name" value="GIY_YIG"/>
    <property type="match status" value="1"/>
</dbReference>
<dbReference type="Gene3D" id="3.90.1570.50">
    <property type="match status" value="1"/>
</dbReference>
<dbReference type="Gene3D" id="3.40.50.300">
    <property type="entry name" value="P-loop containing nucleotide triphosphate hydrolases"/>
    <property type="match status" value="2"/>
</dbReference>
<proteinExistence type="predicted"/>
<dbReference type="GO" id="GO:0005524">
    <property type="term" value="F:ATP binding"/>
    <property type="evidence" value="ECO:0007669"/>
    <property type="project" value="UniProtKB-KW"/>
</dbReference>
<dbReference type="SUPFAM" id="SSF82771">
    <property type="entry name" value="GIY-YIG endonuclease"/>
    <property type="match status" value="1"/>
</dbReference>
<dbReference type="RefSeq" id="WP_178371426.1">
    <property type="nucleotide sequence ID" value="NZ_FRCY01000001.1"/>
</dbReference>
<dbReference type="Gene3D" id="3.40.1440.10">
    <property type="entry name" value="GIY-YIG endonuclease"/>
    <property type="match status" value="1"/>
</dbReference>
<dbReference type="Proteomes" id="UP000184513">
    <property type="component" value="Unassembled WGS sequence"/>
</dbReference>
<evidence type="ECO:0000259" key="2">
    <source>
        <dbReference type="PROSITE" id="PS51192"/>
    </source>
</evidence>
<keyword evidence="4" id="KW-1185">Reference proteome</keyword>
<evidence type="ECO:0000259" key="1">
    <source>
        <dbReference type="PROSITE" id="PS50164"/>
    </source>
</evidence>
<dbReference type="Pfam" id="PF04313">
    <property type="entry name" value="HSDR_N"/>
    <property type="match status" value="1"/>
</dbReference>
<dbReference type="Pfam" id="PF22679">
    <property type="entry name" value="T1R_D3-like"/>
    <property type="match status" value="1"/>
</dbReference>
<name>A0A1M7IXW9_9BACT</name>
<dbReference type="EMBL" id="FRCY01000001">
    <property type="protein sequence ID" value="SHM45525.1"/>
    <property type="molecule type" value="Genomic_DNA"/>
</dbReference>
<dbReference type="GO" id="GO:0009307">
    <property type="term" value="P:DNA restriction-modification system"/>
    <property type="evidence" value="ECO:0007669"/>
    <property type="project" value="UniProtKB-KW"/>
</dbReference>
<dbReference type="AlphaFoldDB" id="A0A1M7IXW9"/>
<reference evidence="3 4" key="1">
    <citation type="submission" date="2016-11" db="EMBL/GenBank/DDBJ databases">
        <authorList>
            <person name="Jaros S."/>
            <person name="Januszkiewicz K."/>
            <person name="Wedrychowicz H."/>
        </authorList>
    </citation>
    <scope>NUCLEOTIDE SEQUENCE [LARGE SCALE GENOMIC DNA]</scope>
    <source>
        <strain evidence="3 4">CGMCC 1.6102</strain>
    </source>
</reference>
<dbReference type="PANTHER" id="PTHR42927">
    <property type="entry name" value="HELICASE SUPERFAMILY 1 AND 2 DOMAIN-CONTAINING PROTEIN"/>
    <property type="match status" value="1"/>
</dbReference>
<dbReference type="GO" id="GO:0009035">
    <property type="term" value="F:type I site-specific deoxyribonuclease activity"/>
    <property type="evidence" value="ECO:0007669"/>
    <property type="project" value="UniProtKB-EC"/>
</dbReference>
<dbReference type="GO" id="GO:0003677">
    <property type="term" value="F:DNA binding"/>
    <property type="evidence" value="ECO:0007669"/>
    <property type="project" value="UniProtKB-KW"/>
</dbReference>
<dbReference type="STRING" id="388280.SAMN04488057_101508"/>
<gene>
    <name evidence="3" type="ORF">SAMN04488057_101508</name>
</gene>
<dbReference type="InterPro" id="IPR000305">
    <property type="entry name" value="GIY-YIG_endonuc"/>
</dbReference>
<evidence type="ECO:0000313" key="4">
    <source>
        <dbReference type="Proteomes" id="UP000184513"/>
    </source>
</evidence>
<dbReference type="SMART" id="SM00487">
    <property type="entry name" value="DEXDc"/>
    <property type="match status" value="1"/>
</dbReference>
<accession>A0A1M7IXW9</accession>